<sequence>MEEIILLLGSNKGNRLTYLSEAVQKISLLSKSPVVTSSIYESEPWGFETEIWFLNMAVLLSSDIIPEELLKEVLNIERELGRVRNPDSNCYESREIDIDIIFYGSRVIDTNELSTPHPRMHLRKFVLAPVCEIRPDFIHPLLLKRVDDLLELCEDKSVVIKSCRVL</sequence>
<keyword evidence="3 9" id="KW-0808">Transferase</keyword>
<name>A0A644VFS6_9ZZZZ</name>
<evidence type="ECO:0000256" key="5">
    <source>
        <dbReference type="ARBA" id="ARBA00022777"/>
    </source>
</evidence>
<comment type="caution">
    <text evidence="9">The sequence shown here is derived from an EMBL/GenBank/DDBJ whole genome shotgun (WGS) entry which is preliminary data.</text>
</comment>
<reference evidence="9" key="1">
    <citation type="submission" date="2019-08" db="EMBL/GenBank/DDBJ databases">
        <authorList>
            <person name="Kucharzyk K."/>
            <person name="Murdoch R.W."/>
            <person name="Higgins S."/>
            <person name="Loffler F."/>
        </authorList>
    </citation>
    <scope>NUCLEOTIDE SEQUENCE</scope>
</reference>
<dbReference type="Pfam" id="PF01288">
    <property type="entry name" value="HPPK"/>
    <property type="match status" value="1"/>
</dbReference>
<evidence type="ECO:0000259" key="8">
    <source>
        <dbReference type="Pfam" id="PF01288"/>
    </source>
</evidence>
<dbReference type="PANTHER" id="PTHR43071:SF1">
    <property type="entry name" value="2-AMINO-4-HYDROXY-6-HYDROXYMETHYLDIHYDROPTERIDINE PYROPHOSPHOKINASE"/>
    <property type="match status" value="1"/>
</dbReference>
<keyword evidence="6" id="KW-0067">ATP-binding</keyword>
<dbReference type="EC" id="2.7.6.3" evidence="2"/>
<proteinExistence type="predicted"/>
<gene>
    <name evidence="9" type="primary">folK_6</name>
    <name evidence="9" type="ORF">SDC9_36242</name>
</gene>
<dbReference type="GO" id="GO:0046656">
    <property type="term" value="P:folic acid biosynthetic process"/>
    <property type="evidence" value="ECO:0007669"/>
    <property type="project" value="UniProtKB-KW"/>
</dbReference>
<feature type="domain" description="7,8-dihydro-6-hydroxymethylpterin-pyrophosphokinase" evidence="8">
    <location>
        <begin position="6"/>
        <end position="135"/>
    </location>
</feature>
<evidence type="ECO:0000256" key="6">
    <source>
        <dbReference type="ARBA" id="ARBA00022840"/>
    </source>
</evidence>
<accession>A0A644VFS6</accession>
<dbReference type="InterPro" id="IPR035907">
    <property type="entry name" value="Hppk_sf"/>
</dbReference>
<evidence type="ECO:0000256" key="7">
    <source>
        <dbReference type="ARBA" id="ARBA00022909"/>
    </source>
</evidence>
<organism evidence="9">
    <name type="scientific">bioreactor metagenome</name>
    <dbReference type="NCBI Taxonomy" id="1076179"/>
    <lineage>
        <taxon>unclassified sequences</taxon>
        <taxon>metagenomes</taxon>
        <taxon>ecological metagenomes</taxon>
    </lineage>
</organism>
<dbReference type="AlphaFoldDB" id="A0A644VFS6"/>
<dbReference type="EMBL" id="VSSQ01000297">
    <property type="protein sequence ID" value="MPL90196.1"/>
    <property type="molecule type" value="Genomic_DNA"/>
</dbReference>
<evidence type="ECO:0000256" key="4">
    <source>
        <dbReference type="ARBA" id="ARBA00022741"/>
    </source>
</evidence>
<dbReference type="PANTHER" id="PTHR43071">
    <property type="entry name" value="2-AMINO-4-HYDROXY-6-HYDROXYMETHYLDIHYDROPTERIDINE PYROPHOSPHOKINASE"/>
    <property type="match status" value="1"/>
</dbReference>
<evidence type="ECO:0000313" key="9">
    <source>
        <dbReference type="EMBL" id="MPL90196.1"/>
    </source>
</evidence>
<dbReference type="Gene3D" id="3.30.70.560">
    <property type="entry name" value="7,8-Dihydro-6-hydroxymethylpterin-pyrophosphokinase HPPK"/>
    <property type="match status" value="1"/>
</dbReference>
<protein>
    <recommendedName>
        <fullName evidence="2">2-amino-4-hydroxy-6-hydroxymethyldihydropteridine diphosphokinase</fullName>
        <ecNumber evidence="2">2.7.6.3</ecNumber>
    </recommendedName>
</protein>
<dbReference type="UniPathway" id="UPA00077">
    <property type="reaction ID" value="UER00155"/>
</dbReference>
<evidence type="ECO:0000256" key="2">
    <source>
        <dbReference type="ARBA" id="ARBA00013253"/>
    </source>
</evidence>
<keyword evidence="4" id="KW-0547">Nucleotide-binding</keyword>
<evidence type="ECO:0000256" key="1">
    <source>
        <dbReference type="ARBA" id="ARBA00005051"/>
    </source>
</evidence>
<dbReference type="GO" id="GO:0046654">
    <property type="term" value="P:tetrahydrofolate biosynthetic process"/>
    <property type="evidence" value="ECO:0007669"/>
    <property type="project" value="UniProtKB-UniPathway"/>
</dbReference>
<keyword evidence="5 9" id="KW-0418">Kinase</keyword>
<comment type="pathway">
    <text evidence="1">Cofactor biosynthesis; tetrahydrofolate biosynthesis; 2-amino-4-hydroxy-6-hydroxymethyl-7,8-dihydropteridine diphosphate from 7,8-dihydroneopterin triphosphate: step 4/4.</text>
</comment>
<dbReference type="GO" id="GO:0003848">
    <property type="term" value="F:2-amino-4-hydroxy-6-hydroxymethyldihydropteridine diphosphokinase activity"/>
    <property type="evidence" value="ECO:0007669"/>
    <property type="project" value="UniProtKB-EC"/>
</dbReference>
<keyword evidence="7" id="KW-0289">Folate biosynthesis</keyword>
<dbReference type="SUPFAM" id="SSF55083">
    <property type="entry name" value="6-hydroxymethyl-7,8-dihydropterin pyrophosphokinase, HPPK"/>
    <property type="match status" value="1"/>
</dbReference>
<dbReference type="GO" id="GO:0005524">
    <property type="term" value="F:ATP binding"/>
    <property type="evidence" value="ECO:0007669"/>
    <property type="project" value="UniProtKB-KW"/>
</dbReference>
<dbReference type="GO" id="GO:0016301">
    <property type="term" value="F:kinase activity"/>
    <property type="evidence" value="ECO:0007669"/>
    <property type="project" value="UniProtKB-KW"/>
</dbReference>
<dbReference type="NCBIfam" id="TIGR01498">
    <property type="entry name" value="folK"/>
    <property type="match status" value="1"/>
</dbReference>
<dbReference type="InterPro" id="IPR000550">
    <property type="entry name" value="Hppk"/>
</dbReference>
<dbReference type="CDD" id="cd00483">
    <property type="entry name" value="HPPK"/>
    <property type="match status" value="1"/>
</dbReference>
<evidence type="ECO:0000256" key="3">
    <source>
        <dbReference type="ARBA" id="ARBA00022679"/>
    </source>
</evidence>